<feature type="compositionally biased region" description="Polar residues" evidence="1">
    <location>
        <begin position="13"/>
        <end position="27"/>
    </location>
</feature>
<dbReference type="AlphaFoldDB" id="A0AAD4GDD1"/>
<proteinExistence type="predicted"/>
<keyword evidence="4" id="KW-1185">Reference proteome</keyword>
<feature type="compositionally biased region" description="Low complexity" evidence="1">
    <location>
        <begin position="28"/>
        <end position="78"/>
    </location>
</feature>
<name>A0AAD4GDD1_BOLED</name>
<keyword evidence="2" id="KW-0472">Membrane</keyword>
<reference evidence="3" key="2">
    <citation type="journal article" date="2020" name="Nat. Commun.">
        <title>Large-scale genome sequencing of mycorrhizal fungi provides insights into the early evolution of symbiotic traits.</title>
        <authorList>
            <person name="Miyauchi S."/>
            <person name="Kiss E."/>
            <person name="Kuo A."/>
            <person name="Drula E."/>
            <person name="Kohler A."/>
            <person name="Sanchez-Garcia M."/>
            <person name="Morin E."/>
            <person name="Andreopoulos B."/>
            <person name="Barry K.W."/>
            <person name="Bonito G."/>
            <person name="Buee M."/>
            <person name="Carver A."/>
            <person name="Chen C."/>
            <person name="Cichocki N."/>
            <person name="Clum A."/>
            <person name="Culley D."/>
            <person name="Crous P.W."/>
            <person name="Fauchery L."/>
            <person name="Girlanda M."/>
            <person name="Hayes R.D."/>
            <person name="Keri Z."/>
            <person name="LaButti K."/>
            <person name="Lipzen A."/>
            <person name="Lombard V."/>
            <person name="Magnuson J."/>
            <person name="Maillard F."/>
            <person name="Murat C."/>
            <person name="Nolan M."/>
            <person name="Ohm R.A."/>
            <person name="Pangilinan J."/>
            <person name="Pereira M.F."/>
            <person name="Perotto S."/>
            <person name="Peter M."/>
            <person name="Pfister S."/>
            <person name="Riley R."/>
            <person name="Sitrit Y."/>
            <person name="Stielow J.B."/>
            <person name="Szollosi G."/>
            <person name="Zifcakova L."/>
            <person name="Stursova M."/>
            <person name="Spatafora J.W."/>
            <person name="Tedersoo L."/>
            <person name="Vaario L.M."/>
            <person name="Yamada A."/>
            <person name="Yan M."/>
            <person name="Wang P."/>
            <person name="Xu J."/>
            <person name="Bruns T."/>
            <person name="Baldrian P."/>
            <person name="Vilgalys R."/>
            <person name="Dunand C."/>
            <person name="Henrissat B."/>
            <person name="Grigoriev I.V."/>
            <person name="Hibbett D."/>
            <person name="Nagy L.G."/>
            <person name="Martin F.M."/>
        </authorList>
    </citation>
    <scope>NUCLEOTIDE SEQUENCE</scope>
    <source>
        <strain evidence="3">BED1</strain>
    </source>
</reference>
<comment type="caution">
    <text evidence="3">The sequence shown here is derived from an EMBL/GenBank/DDBJ whole genome shotgun (WGS) entry which is preliminary data.</text>
</comment>
<gene>
    <name evidence="3" type="ORF">L210DRAFT_2336936</name>
</gene>
<keyword evidence="2" id="KW-0812">Transmembrane</keyword>
<feature type="region of interest" description="Disordered" evidence="1">
    <location>
        <begin position="232"/>
        <end position="290"/>
    </location>
</feature>
<organism evidence="3 4">
    <name type="scientific">Boletus edulis BED1</name>
    <dbReference type="NCBI Taxonomy" id="1328754"/>
    <lineage>
        <taxon>Eukaryota</taxon>
        <taxon>Fungi</taxon>
        <taxon>Dikarya</taxon>
        <taxon>Basidiomycota</taxon>
        <taxon>Agaricomycotina</taxon>
        <taxon>Agaricomycetes</taxon>
        <taxon>Agaricomycetidae</taxon>
        <taxon>Boletales</taxon>
        <taxon>Boletineae</taxon>
        <taxon>Boletaceae</taxon>
        <taxon>Boletoideae</taxon>
        <taxon>Boletus</taxon>
    </lineage>
</organism>
<evidence type="ECO:0000313" key="4">
    <source>
        <dbReference type="Proteomes" id="UP001194468"/>
    </source>
</evidence>
<dbReference type="Proteomes" id="UP001194468">
    <property type="component" value="Unassembled WGS sequence"/>
</dbReference>
<feature type="compositionally biased region" description="Polar residues" evidence="1">
    <location>
        <begin position="315"/>
        <end position="347"/>
    </location>
</feature>
<evidence type="ECO:0000256" key="1">
    <source>
        <dbReference type="SAM" id="MobiDB-lite"/>
    </source>
</evidence>
<protein>
    <submittedName>
        <fullName evidence="3">Uncharacterized protein</fullName>
    </submittedName>
</protein>
<sequence length="450" mass="45991">MTSRLPSIGTALPSATQSPTSISVGQASSTTPTSLPTTTNGVTSNPLTSALTTTTTSSTTSAQSSISTGSSTTSSLTTPQVDSSSAPVAVGTTTSFIIATSTPTSSNRPTSSNSFFTNTGAVAGVFSVVGLAVIVLAIVLIINAVRRHRAQKFDRDVAEAAAEAAASPRSPFDDYNGGGGGGGGGYGYSDNSHGTYQLPPLSPQHGAYGMSEMSQYDPYAAGAASLAASAVGRSRSRKDSEPGTPGIAGVGAGTLAREPSKRAPYHAFAGPGPQLHDLQRGNGTFRSGRGNHDILEAAGLAGTGAVAATMTSNNLGNNASGTNVTRKPSEATQHTLSGRSNFGSMSSGGHHPATLHPGYPVESYYPQRSDTLSPDPFAVYPPVLSAPSNSLPNPYDVSAPLPSPPEHQTDLEDPVDSGSPTALRSDEQRMSYQEDADYRQGNRILRVANE</sequence>
<feature type="region of interest" description="Disordered" evidence="1">
    <location>
        <begin position="1"/>
        <end position="87"/>
    </location>
</feature>
<keyword evidence="2" id="KW-1133">Transmembrane helix</keyword>
<evidence type="ECO:0000313" key="3">
    <source>
        <dbReference type="EMBL" id="KAF8437607.1"/>
    </source>
</evidence>
<feature type="region of interest" description="Disordered" evidence="1">
    <location>
        <begin position="390"/>
        <end position="450"/>
    </location>
</feature>
<feature type="region of interest" description="Disordered" evidence="1">
    <location>
        <begin position="315"/>
        <end position="367"/>
    </location>
</feature>
<dbReference type="EMBL" id="WHUW01000018">
    <property type="protein sequence ID" value="KAF8437607.1"/>
    <property type="molecule type" value="Genomic_DNA"/>
</dbReference>
<reference evidence="3" key="1">
    <citation type="submission" date="2019-10" db="EMBL/GenBank/DDBJ databases">
        <authorList>
            <consortium name="DOE Joint Genome Institute"/>
            <person name="Kuo A."/>
            <person name="Miyauchi S."/>
            <person name="Kiss E."/>
            <person name="Drula E."/>
            <person name="Kohler A."/>
            <person name="Sanchez-Garcia M."/>
            <person name="Andreopoulos B."/>
            <person name="Barry K.W."/>
            <person name="Bonito G."/>
            <person name="Buee M."/>
            <person name="Carver A."/>
            <person name="Chen C."/>
            <person name="Cichocki N."/>
            <person name="Clum A."/>
            <person name="Culley D."/>
            <person name="Crous P.W."/>
            <person name="Fauchery L."/>
            <person name="Girlanda M."/>
            <person name="Hayes R."/>
            <person name="Keri Z."/>
            <person name="LaButti K."/>
            <person name="Lipzen A."/>
            <person name="Lombard V."/>
            <person name="Magnuson J."/>
            <person name="Maillard F."/>
            <person name="Morin E."/>
            <person name="Murat C."/>
            <person name="Nolan M."/>
            <person name="Ohm R."/>
            <person name="Pangilinan J."/>
            <person name="Pereira M."/>
            <person name="Perotto S."/>
            <person name="Peter M."/>
            <person name="Riley R."/>
            <person name="Sitrit Y."/>
            <person name="Stielow B."/>
            <person name="Szollosi G."/>
            <person name="Zifcakova L."/>
            <person name="Stursova M."/>
            <person name="Spatafora J.W."/>
            <person name="Tedersoo L."/>
            <person name="Vaario L.-M."/>
            <person name="Yamada A."/>
            <person name="Yan M."/>
            <person name="Wang P."/>
            <person name="Xu J."/>
            <person name="Bruns T."/>
            <person name="Baldrian P."/>
            <person name="Vilgalys R."/>
            <person name="Henrissat B."/>
            <person name="Grigoriev I.V."/>
            <person name="Hibbett D."/>
            <person name="Nagy L.G."/>
            <person name="Martin F.M."/>
        </authorList>
    </citation>
    <scope>NUCLEOTIDE SEQUENCE</scope>
    <source>
        <strain evidence="3">BED1</strain>
    </source>
</reference>
<feature type="transmembrane region" description="Helical" evidence="2">
    <location>
        <begin position="121"/>
        <end position="145"/>
    </location>
</feature>
<accession>A0AAD4GDD1</accession>
<evidence type="ECO:0000256" key="2">
    <source>
        <dbReference type="SAM" id="Phobius"/>
    </source>
</evidence>